<feature type="transmembrane region" description="Helical" evidence="9">
    <location>
        <begin position="694"/>
        <end position="715"/>
    </location>
</feature>
<gene>
    <name evidence="12" type="ORF">PMKS-003602</name>
</gene>
<evidence type="ECO:0000259" key="11">
    <source>
        <dbReference type="Pfam" id="PF03733"/>
    </source>
</evidence>
<feature type="domain" description="Sodium/calcium exchanger membrane region" evidence="10">
    <location>
        <begin position="628"/>
        <end position="808"/>
    </location>
</feature>
<dbReference type="InterPro" id="IPR044880">
    <property type="entry name" value="NCX_ion-bd_dom_sf"/>
</dbReference>
<keyword evidence="13" id="KW-1185">Reference proteome</keyword>
<evidence type="ECO:0000256" key="3">
    <source>
        <dbReference type="ARBA" id="ARBA00022448"/>
    </source>
</evidence>
<evidence type="ECO:0000256" key="4">
    <source>
        <dbReference type="ARBA" id="ARBA00022692"/>
    </source>
</evidence>
<feature type="domain" description="Sodium/calcium exchanger membrane region" evidence="10">
    <location>
        <begin position="915"/>
        <end position="1007"/>
    </location>
</feature>
<feature type="region of interest" description="Disordered" evidence="8">
    <location>
        <begin position="856"/>
        <end position="885"/>
    </location>
</feature>
<feature type="transmembrane region" description="Helical" evidence="9">
    <location>
        <begin position="1117"/>
        <end position="1138"/>
    </location>
</feature>
<keyword evidence="4 9" id="KW-0812">Transmembrane</keyword>
<proteinExistence type="inferred from homology"/>
<accession>A0A1Q2YKM2</accession>
<reference evidence="12 13" key="1">
    <citation type="submission" date="2016-08" db="EMBL/GenBank/DDBJ databases">
        <title>Whole genome shotgun sequence of Pichia membranifaciens KS47-1.</title>
        <authorList>
            <person name="Konishi M."/>
            <person name="Ishida M."/>
            <person name="Arakawa T."/>
            <person name="Kato Y."/>
            <person name="Horiuchi J."/>
        </authorList>
    </citation>
    <scope>NUCLEOTIDE SEQUENCE [LARGE SCALE GENOMIC DNA]</scope>
    <source>
        <strain evidence="12 13">KS47-1</strain>
    </source>
</reference>
<dbReference type="GO" id="GO:0006874">
    <property type="term" value="P:intracellular calcium ion homeostasis"/>
    <property type="evidence" value="ECO:0007669"/>
    <property type="project" value="TreeGrafter"/>
</dbReference>
<dbReference type="Pfam" id="PF01699">
    <property type="entry name" value="Na_Ca_ex"/>
    <property type="match status" value="2"/>
</dbReference>
<dbReference type="InterPro" id="IPR004713">
    <property type="entry name" value="CaH_exchang"/>
</dbReference>
<feature type="transmembrane region" description="Helical" evidence="9">
    <location>
        <begin position="1094"/>
        <end position="1111"/>
    </location>
</feature>
<keyword evidence="5 9" id="KW-1133">Transmembrane helix</keyword>
<comment type="similarity">
    <text evidence="2">Belongs to the Ca(2+):cation antiporter (CaCA) (TC 2.A.19) family.</text>
</comment>
<feature type="compositionally biased region" description="Basic and acidic residues" evidence="8">
    <location>
        <begin position="250"/>
        <end position="263"/>
    </location>
</feature>
<evidence type="ECO:0000259" key="10">
    <source>
        <dbReference type="Pfam" id="PF01699"/>
    </source>
</evidence>
<evidence type="ECO:0000313" key="13">
    <source>
        <dbReference type="Proteomes" id="UP000186136"/>
    </source>
</evidence>
<dbReference type="InterPro" id="IPR004837">
    <property type="entry name" value="NaCa_Exmemb"/>
</dbReference>
<comment type="subcellular location">
    <subcellularLocation>
        <location evidence="1">Endomembrane system</location>
        <topology evidence="1">Multi-pass membrane protein</topology>
    </subcellularLocation>
</comment>
<feature type="transmembrane region" description="Helical" evidence="9">
    <location>
        <begin position="727"/>
        <end position="747"/>
    </location>
</feature>
<dbReference type="GO" id="GO:0015369">
    <property type="term" value="F:calcium:proton antiporter activity"/>
    <property type="evidence" value="ECO:0007669"/>
    <property type="project" value="TreeGrafter"/>
</dbReference>
<sequence>MPDPTPGPSQQDLPQTNSIGSTNSTRSISDSNLTQNDDSNWTYPNTNSNPKIEKKQSTRCIRSPLPQSISRQHNGNNPTHHRQYVLLRDKAQGNNSVASPLILSEMSGNPQSPQLQGQQSQSSLNQGKPKPYLRKQASTKYVFSVDDNEDEIEEDLTREYLEGYGDALRQRFKSSLQSPTVPPESTNNPVYDKKKELEHDVMNNLQQASKNLKDLKDLEVDSIHKSQENYDDYGEECLQGSSSNTYRNVNESKEPETATKEGKNISNNVPDDDHDDNASMHSNESFTLKERQVAINETHPFGIRIWKPAIYKKDRSVQKEAELDIHAIPGAKPKISYSVGFFNIIWACTFGLVLYLACMLLGTITFFFSIFCNPRTNDSIKYAKFYWNLGSYLIYPFGKIVILKSDKNYINEDANVGSSIDEFARWRTQNQGKLFFSAPNAYQLHLHKPDPDNADNVPSPMVGTAPTEPESIVSDLTDDDEVNTTFYKKRFFGRGDWNIGRVVFYVQYYMILVPIGIVFSFITWLSAFCIPMTKVLTIMASHIRRHPLALSFEDENQYYRRQLANPQMRKNESFLILTYRSFGFHYYKYTVDGTNIFFINLNFLVIFTIIDFYFLKNKFHWINPLTDSTVIFGLCLVSIIPLAYFIGQAVASISAQTSMGVGAVINAFFSTIVEVYLYCIALDQSKAKLVEGSLIGSILGGVLLLPGGSMCFGAIRRKTQRYNPASAGVSSTMLLYAILVMLSPTILYEIYGEYKVRCQACNISAGEDCRNCHYYQPSVVIDPLYINHLRPFTIICALSLFLVYCICLLFTLKTHAALIWSNPITSKEKKLDYTPGVAPAPTSEIQSVTSFNLNDQNTSLSSSRPGNQNSNSQFSKTETSTPPQQHIPLQKLQSQQPVVESSGGHDAPNWSRTKSTTILLTATLMYAIIAEILVDCVDDVLKSIAINPKFLGLTIFALVPNTTEFVNAFSFAIHGNVALSMEIGSAYALQVCLLQIPIVMLYSVWNFSKAYTDTQNFPVLISKAISGEWKGLPRLSQLLGLAPSLATLEPVLITPVENAIAGTFGITSEIGTMDPEQLANIGVDKIFSLIFPHWDFIASLLGVYMFTYIYTEGKSNYFKGSILIFLYLVLISGFYFALRIDSESLADFETLEVFGGRVWNRK</sequence>
<comment type="caution">
    <text evidence="12">The sequence shown here is derived from an EMBL/GenBank/DDBJ whole genome shotgun (WGS) entry which is preliminary data.</text>
</comment>
<feature type="compositionally biased region" description="Polar residues" evidence="8">
    <location>
        <begin position="8"/>
        <end position="50"/>
    </location>
</feature>
<feature type="transmembrane region" description="Helical" evidence="9">
    <location>
        <begin position="596"/>
        <end position="615"/>
    </location>
</feature>
<evidence type="ECO:0000256" key="2">
    <source>
        <dbReference type="ARBA" id="ARBA00008170"/>
    </source>
</evidence>
<dbReference type="GO" id="GO:0012505">
    <property type="term" value="C:endomembrane system"/>
    <property type="evidence" value="ECO:0007669"/>
    <property type="project" value="UniProtKB-SubCell"/>
</dbReference>
<feature type="transmembrane region" description="Helical" evidence="9">
    <location>
        <begin position="344"/>
        <end position="373"/>
    </location>
</feature>
<name>A0A1Q2YKM2_9ASCO</name>
<feature type="compositionally biased region" description="Low complexity" evidence="8">
    <location>
        <begin position="107"/>
        <end position="126"/>
    </location>
</feature>
<evidence type="ECO:0000313" key="12">
    <source>
        <dbReference type="EMBL" id="GAV30096.1"/>
    </source>
</evidence>
<keyword evidence="6" id="KW-0406">Ion transport</keyword>
<feature type="transmembrane region" description="Helical" evidence="9">
    <location>
        <begin position="985"/>
        <end position="1005"/>
    </location>
</feature>
<dbReference type="Gene3D" id="1.20.1420.30">
    <property type="entry name" value="NCX, central ion-binding region"/>
    <property type="match status" value="1"/>
</dbReference>
<evidence type="ECO:0000256" key="5">
    <source>
        <dbReference type="ARBA" id="ARBA00022989"/>
    </source>
</evidence>
<dbReference type="AlphaFoldDB" id="A0A1Q2YKM2"/>
<feature type="transmembrane region" description="Helical" evidence="9">
    <location>
        <begin position="508"/>
        <end position="530"/>
    </location>
</feature>
<dbReference type="Proteomes" id="UP000186136">
    <property type="component" value="Unassembled WGS sequence"/>
</dbReference>
<keyword evidence="3" id="KW-0813">Transport</keyword>
<feature type="transmembrane region" description="Helical" evidence="9">
    <location>
        <begin position="663"/>
        <end position="682"/>
    </location>
</feature>
<feature type="region of interest" description="Disordered" evidence="8">
    <location>
        <begin position="1"/>
        <end position="59"/>
    </location>
</feature>
<feature type="transmembrane region" description="Helical" evidence="9">
    <location>
        <begin position="950"/>
        <end position="973"/>
    </location>
</feature>
<dbReference type="PANTHER" id="PTHR31503">
    <property type="entry name" value="VACUOLAR CALCIUM ION TRANSPORTER"/>
    <property type="match status" value="1"/>
</dbReference>
<feature type="region of interest" description="Disordered" evidence="8">
    <location>
        <begin position="229"/>
        <end position="281"/>
    </location>
</feature>
<organism evidence="12 13">
    <name type="scientific">Pichia membranifaciens</name>
    <dbReference type="NCBI Taxonomy" id="4926"/>
    <lineage>
        <taxon>Eukaryota</taxon>
        <taxon>Fungi</taxon>
        <taxon>Dikarya</taxon>
        <taxon>Ascomycota</taxon>
        <taxon>Saccharomycotina</taxon>
        <taxon>Pichiomycetes</taxon>
        <taxon>Pichiales</taxon>
        <taxon>Pichiaceae</taxon>
        <taxon>Pichia</taxon>
    </lineage>
</organism>
<feature type="compositionally biased region" description="Polar residues" evidence="8">
    <location>
        <begin position="856"/>
        <end position="884"/>
    </location>
</feature>
<feature type="domain" description="Inner membrane component" evidence="11">
    <location>
        <begin position="341"/>
        <end position="399"/>
    </location>
</feature>
<protein>
    <recommendedName>
        <fullName evidence="14">Low affinity vacuolar monovalent cation/H(+) antiporter</fullName>
    </recommendedName>
</protein>
<keyword evidence="7 9" id="KW-0472">Membrane</keyword>
<feature type="region of interest" description="Disordered" evidence="8">
    <location>
        <begin position="103"/>
        <end position="135"/>
    </location>
</feature>
<evidence type="ECO:0000256" key="7">
    <source>
        <dbReference type="ARBA" id="ARBA00023136"/>
    </source>
</evidence>
<dbReference type="GO" id="GO:0005774">
    <property type="term" value="C:vacuolar membrane"/>
    <property type="evidence" value="ECO:0007669"/>
    <property type="project" value="UniProtKB-ARBA"/>
</dbReference>
<dbReference type="EMBL" id="BDGI01000158">
    <property type="protein sequence ID" value="GAV30096.1"/>
    <property type="molecule type" value="Genomic_DNA"/>
</dbReference>
<evidence type="ECO:0000256" key="6">
    <source>
        <dbReference type="ARBA" id="ARBA00023065"/>
    </source>
</evidence>
<dbReference type="OrthoDB" id="16982at2759"/>
<evidence type="ECO:0000256" key="8">
    <source>
        <dbReference type="SAM" id="MobiDB-lite"/>
    </source>
</evidence>
<feature type="transmembrane region" description="Helical" evidence="9">
    <location>
        <begin position="792"/>
        <end position="812"/>
    </location>
</feature>
<feature type="transmembrane region" description="Helical" evidence="9">
    <location>
        <begin position="630"/>
        <end position="651"/>
    </location>
</feature>
<evidence type="ECO:0008006" key="14">
    <source>
        <dbReference type="Google" id="ProtNLM"/>
    </source>
</evidence>
<feature type="transmembrane region" description="Helical" evidence="9">
    <location>
        <begin position="385"/>
        <end position="403"/>
    </location>
</feature>
<dbReference type="PANTHER" id="PTHR31503:SF10">
    <property type="entry name" value="VNX1 PROTEIN"/>
    <property type="match status" value="1"/>
</dbReference>
<dbReference type="InterPro" id="IPR005185">
    <property type="entry name" value="YccF"/>
</dbReference>
<evidence type="ECO:0000256" key="9">
    <source>
        <dbReference type="SAM" id="Phobius"/>
    </source>
</evidence>
<evidence type="ECO:0000256" key="1">
    <source>
        <dbReference type="ARBA" id="ARBA00004127"/>
    </source>
</evidence>
<dbReference type="Pfam" id="PF03733">
    <property type="entry name" value="YccF"/>
    <property type="match status" value="1"/>
</dbReference>
<feature type="compositionally biased region" description="Polar residues" evidence="8">
    <location>
        <begin position="239"/>
        <end position="249"/>
    </location>
</feature>